<reference evidence="3" key="1">
    <citation type="journal article" date="2019" name="Int. J. Syst. Evol. Microbiol.">
        <title>The Global Catalogue of Microorganisms (GCM) 10K type strain sequencing project: providing services to taxonomists for standard genome sequencing and annotation.</title>
        <authorList>
            <consortium name="The Broad Institute Genomics Platform"/>
            <consortium name="The Broad Institute Genome Sequencing Center for Infectious Disease"/>
            <person name="Wu L."/>
            <person name="Ma J."/>
        </authorList>
    </citation>
    <scope>NUCLEOTIDE SEQUENCE [LARGE SCALE GENOMIC DNA]</scope>
    <source>
        <strain evidence="3">CGMCC 1.12750</strain>
    </source>
</reference>
<organism evidence="2 3">
    <name type="scientific">Plastorhodobacter daqingensis</name>
    <dbReference type="NCBI Taxonomy" id="1387281"/>
    <lineage>
        <taxon>Bacteria</taxon>
        <taxon>Pseudomonadati</taxon>
        <taxon>Pseudomonadota</taxon>
        <taxon>Alphaproteobacteria</taxon>
        <taxon>Rhodobacterales</taxon>
        <taxon>Paracoccaceae</taxon>
        <taxon>Plastorhodobacter</taxon>
    </lineage>
</organism>
<dbReference type="InterPro" id="IPR014001">
    <property type="entry name" value="Helicase_ATP-bd"/>
</dbReference>
<dbReference type="SUPFAM" id="SSF52540">
    <property type="entry name" value="P-loop containing nucleoside triphosphate hydrolases"/>
    <property type="match status" value="2"/>
</dbReference>
<protein>
    <submittedName>
        <fullName evidence="2">SNF2-related protein</fullName>
    </submittedName>
</protein>
<dbReference type="Gene3D" id="3.40.50.10810">
    <property type="entry name" value="Tandem AAA-ATPase domain"/>
    <property type="match status" value="1"/>
</dbReference>
<dbReference type="InterPro" id="IPR027417">
    <property type="entry name" value="P-loop_NTPase"/>
</dbReference>
<dbReference type="SMART" id="SM00487">
    <property type="entry name" value="DEXDc"/>
    <property type="match status" value="1"/>
</dbReference>
<evidence type="ECO:0000313" key="3">
    <source>
        <dbReference type="Proteomes" id="UP001596516"/>
    </source>
</evidence>
<proteinExistence type="predicted"/>
<dbReference type="EMBL" id="JBHTFQ010000006">
    <property type="protein sequence ID" value="MFC7704860.1"/>
    <property type="molecule type" value="Genomic_DNA"/>
</dbReference>
<accession>A0ABW2UMQ9</accession>
<dbReference type="PROSITE" id="PS51192">
    <property type="entry name" value="HELICASE_ATP_BIND_1"/>
    <property type="match status" value="1"/>
</dbReference>
<dbReference type="Pfam" id="PF00176">
    <property type="entry name" value="SNF2-rel_dom"/>
    <property type="match status" value="1"/>
</dbReference>
<dbReference type="InterPro" id="IPR000330">
    <property type="entry name" value="SNF2_N"/>
</dbReference>
<dbReference type="RefSeq" id="WP_377403708.1">
    <property type="nucleotide sequence ID" value="NZ_JBHTFQ010000006.1"/>
</dbReference>
<dbReference type="Proteomes" id="UP001596516">
    <property type="component" value="Unassembled WGS sequence"/>
</dbReference>
<comment type="caution">
    <text evidence="2">The sequence shown here is derived from an EMBL/GenBank/DDBJ whole genome shotgun (WGS) entry which is preliminary data.</text>
</comment>
<feature type="domain" description="Helicase ATP-binding" evidence="1">
    <location>
        <begin position="15"/>
        <end position="204"/>
    </location>
</feature>
<keyword evidence="3" id="KW-1185">Reference proteome</keyword>
<dbReference type="PANTHER" id="PTHR10799">
    <property type="entry name" value="SNF2/RAD54 HELICASE FAMILY"/>
    <property type="match status" value="1"/>
</dbReference>
<name>A0ABW2UMQ9_9RHOB</name>
<dbReference type="Gene3D" id="3.40.50.300">
    <property type="entry name" value="P-loop containing nucleotide triphosphate hydrolases"/>
    <property type="match status" value="1"/>
</dbReference>
<evidence type="ECO:0000259" key="1">
    <source>
        <dbReference type="PROSITE" id="PS51192"/>
    </source>
</evidence>
<dbReference type="InterPro" id="IPR038718">
    <property type="entry name" value="SNF2-like_sf"/>
</dbReference>
<evidence type="ECO:0000313" key="2">
    <source>
        <dbReference type="EMBL" id="MFC7704860.1"/>
    </source>
</evidence>
<sequence length="468" mass="52673">MRPRSALRESQLRIYREAIDHPARLIVLKMSGGKTAAMLTAIRDMLDSFTIRKVLVIAPKLVAKSGWPAEIREWRHTHVLSYAVCVGSEAERRAALEQDVEITIVNKDVLPWLAKHLGTVKNWPWDCVIVDESSMFKAGKKRTTRARVKGKDGTVRVRKGGNMTRFGVLTTARKKISRIYLLTGTPAPNGVEDLWGQIYLLDQGERLGQSLTAFHQRWFDKNRYTHQITVKPGAEEEIMSRVQDVMISLPAEKATEDPIYIPVKVTLPEKVMKEYRDFERSLVSKPYDVEAVSKGVLANKLLQFSNGSMYREDGSVAAVHNEKLDALDEIIEQAAGDPILVFYSFKFDLEAIRKRHPRAVVLNECDDAVDLWNAGKIPILLAHPASCAHGLNMQYGGHIAVWFGLTWSLELYQQANARLPRPGQKHLVAIYQIIAEGTYDEVALEVLGRKGVTQDAVIRSTLSHFNLA</sequence>
<gene>
    <name evidence="2" type="ORF">ACFQXB_11700</name>
</gene>